<dbReference type="AlphaFoldDB" id="A0AAV3Q7N6"/>
<reference evidence="1 2" key="1">
    <citation type="submission" date="2024-01" db="EMBL/GenBank/DDBJ databases">
        <title>The complete chloroplast genome sequence of Lithospermum erythrorhizon: insights into the phylogenetic relationship among Boraginaceae species and the maternal lineages of purple gromwells.</title>
        <authorList>
            <person name="Okada T."/>
            <person name="Watanabe K."/>
        </authorList>
    </citation>
    <scope>NUCLEOTIDE SEQUENCE [LARGE SCALE GENOMIC DNA]</scope>
</reference>
<dbReference type="PANTHER" id="PTHR47266">
    <property type="entry name" value="ENDONUCLEASE-RELATED"/>
    <property type="match status" value="1"/>
</dbReference>
<keyword evidence="2" id="KW-1185">Reference proteome</keyword>
<dbReference type="InterPro" id="IPR052160">
    <property type="entry name" value="Gypsy_RT_Integrase-like"/>
</dbReference>
<proteinExistence type="predicted"/>
<dbReference type="GO" id="GO:0003676">
    <property type="term" value="F:nucleic acid binding"/>
    <property type="evidence" value="ECO:0007669"/>
    <property type="project" value="InterPro"/>
</dbReference>
<sequence length="135" mass="15934">MKSVTWKPVVEMTPTLSEVPFAMWGIDLVGQFVKLANKYKDVVVAVDYFNKWVEAIPLRNTTAEEIEDFIWKKIISRYGIRRYWTTPSNATGETPFSLVFRTEVVLPVELRGRREFSNKAIKHTWHIIYLKKYYV</sequence>
<gene>
    <name evidence="1" type="ORF">LIER_38656</name>
</gene>
<dbReference type="Proteomes" id="UP001454036">
    <property type="component" value="Unassembled WGS sequence"/>
</dbReference>
<accession>A0AAV3Q7N6</accession>
<dbReference type="Gene3D" id="3.30.420.10">
    <property type="entry name" value="Ribonuclease H-like superfamily/Ribonuclease H"/>
    <property type="match status" value="1"/>
</dbReference>
<dbReference type="InterPro" id="IPR012337">
    <property type="entry name" value="RNaseH-like_sf"/>
</dbReference>
<evidence type="ECO:0000313" key="2">
    <source>
        <dbReference type="Proteomes" id="UP001454036"/>
    </source>
</evidence>
<dbReference type="EMBL" id="BAABME010019819">
    <property type="protein sequence ID" value="GAA0158448.1"/>
    <property type="molecule type" value="Genomic_DNA"/>
</dbReference>
<name>A0AAV3Q7N6_LITER</name>
<dbReference type="SUPFAM" id="SSF53098">
    <property type="entry name" value="Ribonuclease H-like"/>
    <property type="match status" value="1"/>
</dbReference>
<protein>
    <submittedName>
        <fullName evidence="1">Uncharacterized protein</fullName>
    </submittedName>
</protein>
<dbReference type="InterPro" id="IPR036397">
    <property type="entry name" value="RNaseH_sf"/>
</dbReference>
<evidence type="ECO:0000313" key="1">
    <source>
        <dbReference type="EMBL" id="GAA0158448.1"/>
    </source>
</evidence>
<comment type="caution">
    <text evidence="1">The sequence shown here is derived from an EMBL/GenBank/DDBJ whole genome shotgun (WGS) entry which is preliminary data.</text>
</comment>
<organism evidence="1 2">
    <name type="scientific">Lithospermum erythrorhizon</name>
    <name type="common">Purple gromwell</name>
    <name type="synonym">Lithospermum officinale var. erythrorhizon</name>
    <dbReference type="NCBI Taxonomy" id="34254"/>
    <lineage>
        <taxon>Eukaryota</taxon>
        <taxon>Viridiplantae</taxon>
        <taxon>Streptophyta</taxon>
        <taxon>Embryophyta</taxon>
        <taxon>Tracheophyta</taxon>
        <taxon>Spermatophyta</taxon>
        <taxon>Magnoliopsida</taxon>
        <taxon>eudicotyledons</taxon>
        <taxon>Gunneridae</taxon>
        <taxon>Pentapetalae</taxon>
        <taxon>asterids</taxon>
        <taxon>lamiids</taxon>
        <taxon>Boraginales</taxon>
        <taxon>Boraginaceae</taxon>
        <taxon>Boraginoideae</taxon>
        <taxon>Lithospermeae</taxon>
        <taxon>Lithospermum</taxon>
    </lineage>
</organism>